<dbReference type="GO" id="GO:0051304">
    <property type="term" value="P:chromosome separation"/>
    <property type="evidence" value="ECO:0007669"/>
    <property type="project" value="InterPro"/>
</dbReference>
<keyword evidence="4" id="KW-0131">Cell cycle</keyword>
<dbReference type="Pfam" id="PF04079">
    <property type="entry name" value="SMC_ScpB"/>
    <property type="match status" value="1"/>
</dbReference>
<dbReference type="Gene3D" id="1.10.10.10">
    <property type="entry name" value="Winged helix-like DNA-binding domain superfamily/Winged helix DNA-binding domain"/>
    <property type="match status" value="2"/>
</dbReference>
<dbReference type="InterPro" id="IPR036388">
    <property type="entry name" value="WH-like_DNA-bd_sf"/>
</dbReference>
<dbReference type="EMBL" id="OY288114">
    <property type="protein sequence ID" value="CAJ0859637.1"/>
    <property type="molecule type" value="Genomic_DNA"/>
</dbReference>
<evidence type="ECO:0000256" key="4">
    <source>
        <dbReference type="ARBA" id="ARBA00023306"/>
    </source>
</evidence>
<dbReference type="InterPro" id="IPR036390">
    <property type="entry name" value="WH_DNA-bd_sf"/>
</dbReference>
<keyword evidence="1" id="KW-0963">Cytoplasm</keyword>
<feature type="region of interest" description="Disordered" evidence="5">
    <location>
        <begin position="200"/>
        <end position="252"/>
    </location>
</feature>
<protein>
    <recommendedName>
        <fullName evidence="7">Segregation and condensation protein B</fullName>
    </recommendedName>
</protein>
<dbReference type="SUPFAM" id="SSF46785">
    <property type="entry name" value="Winged helix' DNA-binding domain"/>
    <property type="match status" value="2"/>
</dbReference>
<feature type="compositionally biased region" description="Low complexity" evidence="5">
    <location>
        <begin position="242"/>
        <end position="252"/>
    </location>
</feature>
<name>A0AA48RAB2_9ZZZZ</name>
<sequence length="252" mass="28171">MAQPAEKIELFDVNSDEALARNEFALREAERIVEAMLFAAAEPLDESDMTRRIEDGVPLEQVLERLRGHYAGRGVNLTRVGRKWFFRTASDLNWILAREQVEDKKLSRAALETLAIIAYHQPTTRAEIEEVRGVAISKGTLDTLLETGWIRLRGRRKAPGRPITYGTTDAFLMHFGLEQISDLPGLDELKGAGLFDGRLPKGFGVPQPSDDHALRDDEEPLEDDAPQLLEMDFPEEPEQLEAPEAPLGGDEA</sequence>
<evidence type="ECO:0000256" key="3">
    <source>
        <dbReference type="ARBA" id="ARBA00022829"/>
    </source>
</evidence>
<accession>A0AA48RAB2</accession>
<keyword evidence="3" id="KW-0159">Chromosome partition</keyword>
<keyword evidence="2" id="KW-0132">Cell division</keyword>
<proteinExistence type="predicted"/>
<gene>
    <name evidence="6" type="ORF">AMST5_01228</name>
</gene>
<dbReference type="GO" id="GO:0051301">
    <property type="term" value="P:cell division"/>
    <property type="evidence" value="ECO:0007669"/>
    <property type="project" value="UniProtKB-KW"/>
</dbReference>
<dbReference type="AlphaFoldDB" id="A0AA48RAB2"/>
<feature type="compositionally biased region" description="Acidic residues" evidence="5">
    <location>
        <begin position="216"/>
        <end position="225"/>
    </location>
</feature>
<evidence type="ECO:0000256" key="1">
    <source>
        <dbReference type="ARBA" id="ARBA00022490"/>
    </source>
</evidence>
<evidence type="ECO:0000313" key="6">
    <source>
        <dbReference type="EMBL" id="CAJ0859637.1"/>
    </source>
</evidence>
<feature type="compositionally biased region" description="Acidic residues" evidence="5">
    <location>
        <begin position="232"/>
        <end position="241"/>
    </location>
</feature>
<evidence type="ECO:0008006" key="7">
    <source>
        <dbReference type="Google" id="ProtNLM"/>
    </source>
</evidence>
<dbReference type="PANTHER" id="PTHR34298:SF2">
    <property type="entry name" value="SEGREGATION AND CONDENSATION PROTEIN B"/>
    <property type="match status" value="1"/>
</dbReference>
<dbReference type="InterPro" id="IPR005234">
    <property type="entry name" value="ScpB_csome_segregation"/>
</dbReference>
<organism evidence="6">
    <name type="scientific">freshwater sediment metagenome</name>
    <dbReference type="NCBI Taxonomy" id="556182"/>
    <lineage>
        <taxon>unclassified sequences</taxon>
        <taxon>metagenomes</taxon>
        <taxon>ecological metagenomes</taxon>
    </lineage>
</organism>
<evidence type="ECO:0000256" key="2">
    <source>
        <dbReference type="ARBA" id="ARBA00022618"/>
    </source>
</evidence>
<evidence type="ECO:0000256" key="5">
    <source>
        <dbReference type="SAM" id="MobiDB-lite"/>
    </source>
</evidence>
<dbReference type="PANTHER" id="PTHR34298">
    <property type="entry name" value="SEGREGATION AND CONDENSATION PROTEIN B"/>
    <property type="match status" value="1"/>
</dbReference>
<reference evidence="6" key="1">
    <citation type="submission" date="2023-07" db="EMBL/GenBank/DDBJ databases">
        <authorList>
            <person name="Pelsma A.J. K."/>
        </authorList>
    </citation>
    <scope>NUCLEOTIDE SEQUENCE</scope>
</reference>
<dbReference type="NCBIfam" id="TIGR00281">
    <property type="entry name" value="SMC-Scp complex subunit ScpB"/>
    <property type="match status" value="1"/>
</dbReference>